<evidence type="ECO:0000313" key="2">
    <source>
        <dbReference type="EMBL" id="KAJ6435228.1"/>
    </source>
</evidence>
<keyword evidence="3" id="KW-1185">Reference proteome</keyword>
<sequence>MLMKKGEEDKGGDLHHPVVSHEYGNGLAVESAWIGTRDYSAQLVVPSVLEFHNRFEGGIEGIKKRNHEKVKCNFRHISYSLAHINLPS</sequence>
<accession>A0AAD6L4Z4</accession>
<evidence type="ECO:0000256" key="1">
    <source>
        <dbReference type="ARBA" id="ARBA00022898"/>
    </source>
</evidence>
<dbReference type="EMBL" id="JAPFFJ010000001">
    <property type="protein sequence ID" value="KAJ6435228.1"/>
    <property type="molecule type" value="Genomic_DNA"/>
</dbReference>
<dbReference type="PANTHER" id="PTHR43092:SF2">
    <property type="entry name" value="HERCYNYLCYSTEINE SULFOXIDE LYASE"/>
    <property type="match status" value="1"/>
</dbReference>
<reference evidence="2 3" key="1">
    <citation type="journal article" date="2023" name="Int. J. Mol. Sci.">
        <title>De Novo Assembly and Annotation of 11 Diverse Shrub Willow (Salix) Genomes Reveals Novel Gene Organization in Sex-Linked Regions.</title>
        <authorList>
            <person name="Hyden B."/>
            <person name="Feng K."/>
            <person name="Yates T.B."/>
            <person name="Jawdy S."/>
            <person name="Cereghino C."/>
            <person name="Smart L.B."/>
            <person name="Muchero W."/>
        </authorList>
    </citation>
    <scope>NUCLEOTIDE SEQUENCE [LARGE SCALE GENOMIC DNA]</scope>
    <source>
        <tissue evidence="2">Shoot tip</tissue>
    </source>
</reference>
<keyword evidence="1" id="KW-0663">Pyridoxal phosphate</keyword>
<organism evidence="2 3">
    <name type="scientific">Salix udensis</name>
    <dbReference type="NCBI Taxonomy" id="889485"/>
    <lineage>
        <taxon>Eukaryota</taxon>
        <taxon>Viridiplantae</taxon>
        <taxon>Streptophyta</taxon>
        <taxon>Embryophyta</taxon>
        <taxon>Tracheophyta</taxon>
        <taxon>Spermatophyta</taxon>
        <taxon>Magnoliopsida</taxon>
        <taxon>eudicotyledons</taxon>
        <taxon>Gunneridae</taxon>
        <taxon>Pentapetalae</taxon>
        <taxon>rosids</taxon>
        <taxon>fabids</taxon>
        <taxon>Malpighiales</taxon>
        <taxon>Salicaceae</taxon>
        <taxon>Saliceae</taxon>
        <taxon>Salix</taxon>
    </lineage>
</organism>
<dbReference type="Proteomes" id="UP001162972">
    <property type="component" value="Chromosome 18"/>
</dbReference>
<dbReference type="PANTHER" id="PTHR43092">
    <property type="entry name" value="L-CYSTEINE DESULFHYDRASE"/>
    <property type="match status" value="1"/>
</dbReference>
<gene>
    <name evidence="2" type="ORF">OIU84_000434</name>
</gene>
<proteinExistence type="predicted"/>
<feature type="non-terminal residue" evidence="2">
    <location>
        <position position="88"/>
    </location>
</feature>
<evidence type="ECO:0000313" key="3">
    <source>
        <dbReference type="Proteomes" id="UP001162972"/>
    </source>
</evidence>
<name>A0AAD6L4Z4_9ROSI</name>
<dbReference type="AlphaFoldDB" id="A0AAD6L4Z4"/>
<comment type="caution">
    <text evidence="2">The sequence shown here is derived from an EMBL/GenBank/DDBJ whole genome shotgun (WGS) entry which is preliminary data.</text>
</comment>
<protein>
    <submittedName>
        <fullName evidence="2">Uncharacterized protein</fullName>
    </submittedName>
</protein>